<dbReference type="Proteomes" id="UP000194127">
    <property type="component" value="Unassembled WGS sequence"/>
</dbReference>
<protein>
    <submittedName>
        <fullName evidence="2">Uncharacterized protein</fullName>
    </submittedName>
</protein>
<gene>
    <name evidence="2" type="ORF">POSPLADRAFT_1048988</name>
</gene>
<evidence type="ECO:0000256" key="1">
    <source>
        <dbReference type="SAM" id="MobiDB-lite"/>
    </source>
</evidence>
<proteinExistence type="predicted"/>
<reference evidence="2 3" key="1">
    <citation type="submission" date="2017-04" db="EMBL/GenBank/DDBJ databases">
        <title>Genome Sequence of the Model Brown-Rot Fungus Postia placenta SB12.</title>
        <authorList>
            <consortium name="DOE Joint Genome Institute"/>
            <person name="Gaskell J."/>
            <person name="Kersten P."/>
            <person name="Larrondo L.F."/>
            <person name="Canessa P."/>
            <person name="Martinez D."/>
            <person name="Hibbett D."/>
            <person name="Schmoll M."/>
            <person name="Kubicek C.P."/>
            <person name="Martinez A.T."/>
            <person name="Yadav J."/>
            <person name="Master E."/>
            <person name="Magnuson J.K."/>
            <person name="James T."/>
            <person name="Yaver D."/>
            <person name="Berka R."/>
            <person name="Labutti K."/>
            <person name="Lipzen A."/>
            <person name="Aerts A."/>
            <person name="Barry K."/>
            <person name="Henrissat B."/>
            <person name="Blanchette R."/>
            <person name="Grigoriev I."/>
            <person name="Cullen D."/>
        </authorList>
    </citation>
    <scope>NUCLEOTIDE SEQUENCE [LARGE SCALE GENOMIC DNA]</scope>
    <source>
        <strain evidence="2 3">MAD-698-R-SB12</strain>
    </source>
</reference>
<accession>A0A1X6MRI9</accession>
<sequence>MFDPWNSSIMMMSSDLINGDKGSPSIWPFPNGTCPIYRLAPETLTEILMFCFQYVDTESLLFSSDEEEEWNAMYDANVFIASLMLVCRHWRDVILHTSAFWSCVMIGERARLTRLPPHLERSHSTPIRVYLRGCHPDFLPIINFHLWRTKELYLWFEERHPFERVALEALSMPAQRLQVLFVKMVETQGTLLPHMFSGFAPRLRQIYLSPLCLRPVDYFANLTHLRLANQADNWEWKLSTLLDTLEASPNLEVLDLFAVLDDDTPLDGPKRVVALPKLSVFELTYYEEDVVSLILTHISIPVSTRLIIGDIVEGSSVSEVFPIDVTHLENLSQITRIYVNHQHDFVTFAGFGEDGHSSLLYDSSYHDNMFETSTWRTLGDFLNVKKLTELWIDISCPRRECDCDGLSKLDSAELWATILEPMANLRLISVGHNSARAIIKALTPGVSTNSAPSIRAPSLKEFLVYDPHSISAHLLDRLHLHVALAGPPIDELLVLSGLQGVFATQIHVQDGEQEGTKAITDPLLCQQWRQGSADPNKKASKEESEADADLKNASMKRCRKSEDGVNVVVKCFCRMRAGSCRNKCLDEDTLRRVDTSLKGYALLDCVR</sequence>
<dbReference type="EMBL" id="KZ110603">
    <property type="protein sequence ID" value="OSX58793.1"/>
    <property type="molecule type" value="Genomic_DNA"/>
</dbReference>
<feature type="region of interest" description="Disordered" evidence="1">
    <location>
        <begin position="531"/>
        <end position="550"/>
    </location>
</feature>
<dbReference type="OrthoDB" id="2750723at2759"/>
<keyword evidence="3" id="KW-1185">Reference proteome</keyword>
<evidence type="ECO:0000313" key="2">
    <source>
        <dbReference type="EMBL" id="OSX58793.1"/>
    </source>
</evidence>
<evidence type="ECO:0000313" key="3">
    <source>
        <dbReference type="Proteomes" id="UP000194127"/>
    </source>
</evidence>
<dbReference type="SUPFAM" id="SSF52047">
    <property type="entry name" value="RNI-like"/>
    <property type="match status" value="1"/>
</dbReference>
<name>A0A1X6MRI9_9APHY</name>
<organism evidence="2 3">
    <name type="scientific">Postia placenta MAD-698-R-SB12</name>
    <dbReference type="NCBI Taxonomy" id="670580"/>
    <lineage>
        <taxon>Eukaryota</taxon>
        <taxon>Fungi</taxon>
        <taxon>Dikarya</taxon>
        <taxon>Basidiomycota</taxon>
        <taxon>Agaricomycotina</taxon>
        <taxon>Agaricomycetes</taxon>
        <taxon>Polyporales</taxon>
        <taxon>Adustoporiaceae</taxon>
        <taxon>Rhodonia</taxon>
    </lineage>
</organism>
<dbReference type="GeneID" id="36324590"/>
<dbReference type="AlphaFoldDB" id="A0A1X6MRI9"/>
<dbReference type="STRING" id="670580.A0A1X6MRI9"/>
<dbReference type="RefSeq" id="XP_024335587.1">
    <property type="nucleotide sequence ID" value="XM_024479640.1"/>
</dbReference>